<dbReference type="Pfam" id="PF00931">
    <property type="entry name" value="NB-ARC"/>
    <property type="match status" value="1"/>
</dbReference>
<name>A0ABC8JNJ5_ERUVS</name>
<comment type="caution">
    <text evidence="4">The sequence shown here is derived from an EMBL/GenBank/DDBJ whole genome shotgun (WGS) entry which is preliminary data.</text>
</comment>
<evidence type="ECO:0000256" key="1">
    <source>
        <dbReference type="SAM" id="MobiDB-lite"/>
    </source>
</evidence>
<dbReference type="EMBL" id="CAKOAT010126265">
    <property type="protein sequence ID" value="CAH8334625.1"/>
    <property type="molecule type" value="Genomic_DNA"/>
</dbReference>
<dbReference type="PRINTS" id="PR00364">
    <property type="entry name" value="DISEASERSIST"/>
</dbReference>
<dbReference type="SUPFAM" id="SSF52540">
    <property type="entry name" value="P-loop containing nucleoside triphosphate hydrolases"/>
    <property type="match status" value="1"/>
</dbReference>
<dbReference type="InterPro" id="IPR002182">
    <property type="entry name" value="NB-ARC"/>
</dbReference>
<evidence type="ECO:0000313" key="4">
    <source>
        <dbReference type="EMBL" id="CAH8334625.1"/>
    </source>
</evidence>
<dbReference type="PANTHER" id="PTHR11017:SF564">
    <property type="entry name" value="DISEASE RESISTANCE PROTEIN (TIR-NBS CLASS)"/>
    <property type="match status" value="1"/>
</dbReference>
<feature type="domain" description="TIR" evidence="3">
    <location>
        <begin position="24"/>
        <end position="97"/>
    </location>
</feature>
<evidence type="ECO:0000313" key="5">
    <source>
        <dbReference type="Proteomes" id="UP001642260"/>
    </source>
</evidence>
<gene>
    <name evidence="4" type="ORF">ERUC_LOCUS13310</name>
</gene>
<feature type="domain" description="NB-ARC" evidence="2">
    <location>
        <begin position="213"/>
        <end position="316"/>
    </location>
</feature>
<dbReference type="PANTHER" id="PTHR11017">
    <property type="entry name" value="LEUCINE-RICH REPEAT-CONTAINING PROTEIN"/>
    <property type="match status" value="1"/>
</dbReference>
<feature type="region of interest" description="Disordered" evidence="1">
    <location>
        <begin position="158"/>
        <end position="190"/>
    </location>
</feature>
<proteinExistence type="predicted"/>
<dbReference type="AlphaFoldDB" id="A0ABC8JNJ5"/>
<accession>A0ABC8JNJ5</accession>
<organism evidence="4 5">
    <name type="scientific">Eruca vesicaria subsp. sativa</name>
    <name type="common">Garden rocket</name>
    <name type="synonym">Eruca sativa</name>
    <dbReference type="NCBI Taxonomy" id="29727"/>
    <lineage>
        <taxon>Eukaryota</taxon>
        <taxon>Viridiplantae</taxon>
        <taxon>Streptophyta</taxon>
        <taxon>Embryophyta</taxon>
        <taxon>Tracheophyta</taxon>
        <taxon>Spermatophyta</taxon>
        <taxon>Magnoliopsida</taxon>
        <taxon>eudicotyledons</taxon>
        <taxon>Gunneridae</taxon>
        <taxon>Pentapetalae</taxon>
        <taxon>rosids</taxon>
        <taxon>malvids</taxon>
        <taxon>Brassicales</taxon>
        <taxon>Brassicaceae</taxon>
        <taxon>Brassiceae</taxon>
        <taxon>Eruca</taxon>
    </lineage>
</organism>
<dbReference type="InterPro" id="IPR000157">
    <property type="entry name" value="TIR_dom"/>
</dbReference>
<reference evidence="4 5" key="1">
    <citation type="submission" date="2022-03" db="EMBL/GenBank/DDBJ databases">
        <authorList>
            <person name="Macdonald S."/>
            <person name="Ahmed S."/>
            <person name="Newling K."/>
        </authorList>
    </citation>
    <scope>NUCLEOTIDE SEQUENCE [LARGE SCALE GENOMIC DNA]</scope>
</reference>
<dbReference type="InterPro" id="IPR027417">
    <property type="entry name" value="P-loop_NTPase"/>
</dbReference>
<evidence type="ECO:0000259" key="3">
    <source>
        <dbReference type="Pfam" id="PF01582"/>
    </source>
</evidence>
<sequence length="324" mass="36624">MDIPSLVFLSFNQEDTGRTFSIRAVFYEVDPGDLTGKFGEELRRHEERETPETVNRWRTALKRLEAGTESRFCSRDWVDDSKMLDDLILSLSTLPANYTGPEKKQAIDIDLEPTELILTSYPTLPANYSGPEKKHAIDIDLELTELILTSDTHLKHLPQKSLPVSEERQNTSFSDYDSLDKSPSPASDDSDVLVGMHRHKIAVYDLLDLETMMNNVRTVGICGESGVGKTTLAECVFNDISPRFQHYCFLSSVNNIYRNRISPSLLQHLTRKKRSDNIFDSIKPFLVDRNVLLVIDGAHDTADHMQLKDAMKDGKHHMIAVASG</sequence>
<dbReference type="InterPro" id="IPR035897">
    <property type="entry name" value="Toll_tir_struct_dom_sf"/>
</dbReference>
<evidence type="ECO:0000259" key="2">
    <source>
        <dbReference type="Pfam" id="PF00931"/>
    </source>
</evidence>
<dbReference type="InterPro" id="IPR044974">
    <property type="entry name" value="Disease_R_plants"/>
</dbReference>
<dbReference type="Gene3D" id="3.40.50.10140">
    <property type="entry name" value="Toll/interleukin-1 receptor homology (TIR) domain"/>
    <property type="match status" value="1"/>
</dbReference>
<dbReference type="Pfam" id="PF01582">
    <property type="entry name" value="TIR"/>
    <property type="match status" value="1"/>
</dbReference>
<dbReference type="Gene3D" id="3.40.50.300">
    <property type="entry name" value="P-loop containing nucleotide triphosphate hydrolases"/>
    <property type="match status" value="1"/>
</dbReference>
<dbReference type="Proteomes" id="UP001642260">
    <property type="component" value="Unassembled WGS sequence"/>
</dbReference>
<protein>
    <submittedName>
        <fullName evidence="4">Uncharacterized protein</fullName>
    </submittedName>
</protein>
<keyword evidence="5" id="KW-1185">Reference proteome</keyword>